<dbReference type="VEuPathDB" id="GiardiaDB:QR46_4413"/>
<dbReference type="Proteomes" id="UP000070089">
    <property type="component" value="Unassembled WGS sequence"/>
</dbReference>
<dbReference type="Gene3D" id="3.10.20.90">
    <property type="entry name" value="Phosphatidylinositol 3-kinase Catalytic Subunit, Chain A, domain 1"/>
    <property type="match status" value="1"/>
</dbReference>
<feature type="compositionally biased region" description="Polar residues" evidence="1">
    <location>
        <begin position="108"/>
        <end position="125"/>
    </location>
</feature>
<evidence type="ECO:0000259" key="2">
    <source>
        <dbReference type="PROSITE" id="PS50053"/>
    </source>
</evidence>
<dbReference type="EMBL" id="JXTI01000169">
    <property type="protein sequence ID" value="KWX11618.1"/>
    <property type="molecule type" value="Genomic_DNA"/>
</dbReference>
<accession>A0A132NNM9</accession>
<protein>
    <recommendedName>
        <fullName evidence="2">Ubiquitin-like domain-containing protein</fullName>
    </recommendedName>
</protein>
<dbReference type="AlphaFoldDB" id="A0A132NNM9"/>
<dbReference type="InterPro" id="IPR000626">
    <property type="entry name" value="Ubiquitin-like_dom"/>
</dbReference>
<reference evidence="3 4" key="1">
    <citation type="journal article" date="2015" name="Mol. Biochem. Parasitol.">
        <title>Identification of polymorphic genes for use in assemblage B genotyping assays through comparative genomics of multiple assemblage B Giardia duodenalis isolates.</title>
        <authorList>
            <person name="Wielinga C."/>
            <person name="Thompson R.C."/>
            <person name="Monis P."/>
            <person name="Ryan U."/>
        </authorList>
    </citation>
    <scope>NUCLEOTIDE SEQUENCE [LARGE SCALE GENOMIC DNA]</scope>
    <source>
        <strain evidence="3 4">BAH15c1</strain>
    </source>
</reference>
<evidence type="ECO:0000313" key="3">
    <source>
        <dbReference type="EMBL" id="KWX11618.1"/>
    </source>
</evidence>
<evidence type="ECO:0000256" key="1">
    <source>
        <dbReference type="SAM" id="MobiDB-lite"/>
    </source>
</evidence>
<proteinExistence type="predicted"/>
<dbReference type="SUPFAM" id="SSF54236">
    <property type="entry name" value="Ubiquitin-like"/>
    <property type="match status" value="1"/>
</dbReference>
<dbReference type="CDD" id="cd17039">
    <property type="entry name" value="Ubl_ubiquitin_like"/>
    <property type="match status" value="1"/>
</dbReference>
<dbReference type="PROSITE" id="PS50053">
    <property type="entry name" value="UBIQUITIN_2"/>
    <property type="match status" value="1"/>
</dbReference>
<dbReference type="OrthoDB" id="10255714at2759"/>
<comment type="caution">
    <text evidence="3">The sequence shown here is derived from an EMBL/GenBank/DDBJ whole genome shotgun (WGS) entry which is preliminary data.</text>
</comment>
<organism evidence="3 4">
    <name type="scientific">Giardia duodenalis assemblage B</name>
    <dbReference type="NCBI Taxonomy" id="1394984"/>
    <lineage>
        <taxon>Eukaryota</taxon>
        <taxon>Metamonada</taxon>
        <taxon>Diplomonadida</taxon>
        <taxon>Hexamitidae</taxon>
        <taxon>Giardiinae</taxon>
        <taxon>Giardia</taxon>
    </lineage>
</organism>
<sequence>MTDCIKVTVRSTAKDFEPRTFEFSSNSTVGDLRKQVAETISVEASTIRLILNASILNDNNALLAKVPNITTDTVIFTQAKARGKVLEAPPVSSASEAAQTYRIETIASQSQRPETQDAISESNSDGLELGPTGNNSDLVAQLVETFSCEPRLAQITLEIANNNMDLAAAIIAEDPTEEELEETLRRMGPGRQRQRPHAYSTEELEQIIQTPNFLEMFTTQISDWSPNLALRFNDDHDLLLEVLHLYLNMIEAGMAGRGALVPREPAPPRPAETPAPLTAEDEDNIATIIGICGGDLNYNRVKEAYVRLGRDMNAVVSVIMDQREYFEGE</sequence>
<evidence type="ECO:0000313" key="4">
    <source>
        <dbReference type="Proteomes" id="UP000070089"/>
    </source>
</evidence>
<gene>
    <name evidence="3" type="ORF">QR46_4413</name>
</gene>
<feature type="domain" description="Ubiquitin-like" evidence="2">
    <location>
        <begin position="5"/>
        <end position="62"/>
    </location>
</feature>
<dbReference type="InterPro" id="IPR029071">
    <property type="entry name" value="Ubiquitin-like_domsf"/>
</dbReference>
<feature type="region of interest" description="Disordered" evidence="1">
    <location>
        <begin position="108"/>
        <end position="133"/>
    </location>
</feature>
<name>A0A132NNM9_GIAIN</name>